<accession>A0ABW7IAT9</accession>
<sequence>MQNIATLWTALDARKRIVIILAAIAMFAAVLGLSRMATTPSMTLLYAGLESGPAGDVVRALEQRGVAYEVRGGAIFVEAGQRDTLRMTLASEGLPSNSSQGYELLDTLSGFGTTSQMFDAAYWRAKEGELARTIVSNPAIASARVHIANTGSNPFQRDVRPTASVMITTAGGDLPAAQAKALKFLVASAVAGLTAEDVSVIDSAGGLIGGAEEAPSALGEDRSEALRQRVQRLLEARVGPGNAVVEVSVDTIKTTEMIRETVIDPDSRVAISVDTEERTNSEAGAAGGDVTVASNLPSGDAAADGGSSSRTNETRERINYEVSQTEREVTQAPGAIRRLTVAVLVNGTRTPGADGTDTNAPRSDEEMAALRDLVASAVGFDEARGDVITLKSLQFEPQGVLGTAAEPSLWMSMGLDVMSLIQAAVLGLVALGLGLFVIRPILAQPRIGAPAALEAPRRSASAQAAAPASDALTGEIDTSEMDTDSLPVVSGRAAIAAATDAGDDPVARLRGMISDRQDETVEILRSWLEGEEENA</sequence>
<evidence type="ECO:0000259" key="12">
    <source>
        <dbReference type="Pfam" id="PF01514"/>
    </source>
</evidence>
<gene>
    <name evidence="14" type="primary">fliF</name>
    <name evidence="14" type="ORF">ACGRVM_14310</name>
</gene>
<dbReference type="InterPro" id="IPR045851">
    <property type="entry name" value="AMP-bd_C_sf"/>
</dbReference>
<dbReference type="Proteomes" id="UP001607157">
    <property type="component" value="Unassembled WGS sequence"/>
</dbReference>
<dbReference type="NCBIfam" id="TIGR00206">
    <property type="entry name" value="fliF"/>
    <property type="match status" value="1"/>
</dbReference>
<keyword evidence="5 11" id="KW-0812">Transmembrane</keyword>
<evidence type="ECO:0000256" key="11">
    <source>
        <dbReference type="SAM" id="Phobius"/>
    </source>
</evidence>
<feature type="transmembrane region" description="Helical" evidence="11">
    <location>
        <begin position="417"/>
        <end position="438"/>
    </location>
</feature>
<evidence type="ECO:0000256" key="8">
    <source>
        <dbReference type="ARBA" id="ARBA00023143"/>
    </source>
</evidence>
<keyword evidence="14" id="KW-0966">Cell projection</keyword>
<dbReference type="InterPro" id="IPR000067">
    <property type="entry name" value="FlgMring_FliF"/>
</dbReference>
<comment type="subcellular location">
    <subcellularLocation>
        <location evidence="1 9">Bacterial flagellum basal body</location>
    </subcellularLocation>
    <subcellularLocation>
        <location evidence="2">Cell membrane</location>
        <topology evidence="2">Multi-pass membrane protein</topology>
    </subcellularLocation>
</comment>
<dbReference type="InterPro" id="IPR006182">
    <property type="entry name" value="FliF_N_dom"/>
</dbReference>
<dbReference type="Pfam" id="PF08345">
    <property type="entry name" value="YscJ_FliF_C"/>
    <property type="match status" value="1"/>
</dbReference>
<feature type="domain" description="Flagellar M-ring N-terminal" evidence="12">
    <location>
        <begin position="38"/>
        <end position="208"/>
    </location>
</feature>
<evidence type="ECO:0000256" key="9">
    <source>
        <dbReference type="PIRNR" id="PIRNR004862"/>
    </source>
</evidence>
<dbReference type="Gene3D" id="3.30.300.30">
    <property type="match status" value="1"/>
</dbReference>
<evidence type="ECO:0000256" key="6">
    <source>
        <dbReference type="ARBA" id="ARBA00022989"/>
    </source>
</evidence>
<keyword evidence="14" id="KW-0969">Cilium</keyword>
<feature type="region of interest" description="Disordered" evidence="10">
    <location>
        <begin position="463"/>
        <end position="483"/>
    </location>
</feature>
<feature type="domain" description="Flagellar M-ring C-terminal" evidence="13">
    <location>
        <begin position="234"/>
        <end position="395"/>
    </location>
</feature>
<evidence type="ECO:0000313" key="15">
    <source>
        <dbReference type="Proteomes" id="UP001607157"/>
    </source>
</evidence>
<evidence type="ECO:0000256" key="4">
    <source>
        <dbReference type="ARBA" id="ARBA00022475"/>
    </source>
</evidence>
<proteinExistence type="inferred from homology"/>
<comment type="caution">
    <text evidence="14">The sequence shown here is derived from an EMBL/GenBank/DDBJ whole genome shotgun (WGS) entry which is preliminary data.</text>
</comment>
<keyword evidence="4" id="KW-1003">Cell membrane</keyword>
<feature type="compositionally biased region" description="Low complexity" evidence="10">
    <location>
        <begin position="298"/>
        <end position="309"/>
    </location>
</feature>
<feature type="transmembrane region" description="Helical" evidence="11">
    <location>
        <begin position="17"/>
        <end position="37"/>
    </location>
</feature>
<dbReference type="Pfam" id="PF01514">
    <property type="entry name" value="YscJ_FliF"/>
    <property type="match status" value="1"/>
</dbReference>
<comment type="similarity">
    <text evidence="3 9">Belongs to the FliF family.</text>
</comment>
<dbReference type="PANTHER" id="PTHR30046">
    <property type="entry name" value="FLAGELLAR M-RING PROTEIN"/>
    <property type="match status" value="1"/>
</dbReference>
<keyword evidence="15" id="KW-1185">Reference proteome</keyword>
<dbReference type="EMBL" id="JBIHMM010000004">
    <property type="protein sequence ID" value="MFH0255075.1"/>
    <property type="molecule type" value="Genomic_DNA"/>
</dbReference>
<reference evidence="14 15" key="1">
    <citation type="submission" date="2024-10" db="EMBL/GenBank/DDBJ databases">
        <authorList>
            <person name="Yang X.-N."/>
        </authorList>
    </citation>
    <scope>NUCLEOTIDE SEQUENCE [LARGE SCALE GENOMIC DNA]</scope>
    <source>
        <strain evidence="14 15">CAU 1059</strain>
    </source>
</reference>
<keyword evidence="14" id="KW-0282">Flagellum</keyword>
<feature type="region of interest" description="Disordered" evidence="10">
    <location>
        <begin position="276"/>
        <end position="315"/>
    </location>
</feature>
<dbReference type="InterPro" id="IPR043427">
    <property type="entry name" value="YscJ/FliF"/>
</dbReference>
<evidence type="ECO:0000256" key="5">
    <source>
        <dbReference type="ARBA" id="ARBA00022692"/>
    </source>
</evidence>
<dbReference type="RefSeq" id="WP_377172555.1">
    <property type="nucleotide sequence ID" value="NZ_JBHTJC010000004.1"/>
</dbReference>
<protein>
    <recommendedName>
        <fullName evidence="9">Flagellar M-ring protein</fullName>
    </recommendedName>
</protein>
<dbReference type="PANTHER" id="PTHR30046:SF0">
    <property type="entry name" value="FLAGELLAR M-RING PROTEIN"/>
    <property type="match status" value="1"/>
</dbReference>
<keyword evidence="6 11" id="KW-1133">Transmembrane helix</keyword>
<dbReference type="PIRSF" id="PIRSF004862">
    <property type="entry name" value="FliF"/>
    <property type="match status" value="1"/>
</dbReference>
<keyword evidence="8 9" id="KW-0975">Bacterial flagellum</keyword>
<dbReference type="InterPro" id="IPR013556">
    <property type="entry name" value="Flag_M-ring_C"/>
</dbReference>
<comment type="function">
    <text evidence="9">The M ring may be actively involved in energy transduction.</text>
</comment>
<evidence type="ECO:0000256" key="7">
    <source>
        <dbReference type="ARBA" id="ARBA00023136"/>
    </source>
</evidence>
<dbReference type="PRINTS" id="PR01009">
    <property type="entry name" value="FLGMRINGFLIF"/>
</dbReference>
<evidence type="ECO:0000256" key="3">
    <source>
        <dbReference type="ARBA" id="ARBA00007971"/>
    </source>
</evidence>
<organism evidence="14 15">
    <name type="scientific">Roseovarius aquimarinus</name>
    <dbReference type="NCBI Taxonomy" id="1229156"/>
    <lineage>
        <taxon>Bacteria</taxon>
        <taxon>Pseudomonadati</taxon>
        <taxon>Pseudomonadota</taxon>
        <taxon>Alphaproteobacteria</taxon>
        <taxon>Rhodobacterales</taxon>
        <taxon>Roseobacteraceae</taxon>
        <taxon>Roseovarius</taxon>
    </lineage>
</organism>
<evidence type="ECO:0000256" key="10">
    <source>
        <dbReference type="SAM" id="MobiDB-lite"/>
    </source>
</evidence>
<evidence type="ECO:0000259" key="13">
    <source>
        <dbReference type="Pfam" id="PF08345"/>
    </source>
</evidence>
<evidence type="ECO:0000256" key="1">
    <source>
        <dbReference type="ARBA" id="ARBA00004117"/>
    </source>
</evidence>
<keyword evidence="7 11" id="KW-0472">Membrane</keyword>
<evidence type="ECO:0000313" key="14">
    <source>
        <dbReference type="EMBL" id="MFH0255075.1"/>
    </source>
</evidence>
<name>A0ABW7IAT9_9RHOB</name>
<evidence type="ECO:0000256" key="2">
    <source>
        <dbReference type="ARBA" id="ARBA00004651"/>
    </source>
</evidence>